<feature type="domain" description="Histidine kinase/HSP90-like ATPase" evidence="5">
    <location>
        <begin position="299"/>
        <end position="391"/>
    </location>
</feature>
<dbReference type="Pfam" id="PF02518">
    <property type="entry name" value="HATPase_c"/>
    <property type="match status" value="1"/>
</dbReference>
<feature type="transmembrane region" description="Helical" evidence="4">
    <location>
        <begin position="105"/>
        <end position="126"/>
    </location>
</feature>
<dbReference type="PANTHER" id="PTHR24421">
    <property type="entry name" value="NITRATE/NITRITE SENSOR PROTEIN NARX-RELATED"/>
    <property type="match status" value="1"/>
</dbReference>
<dbReference type="PANTHER" id="PTHR24421:SF61">
    <property type="entry name" value="OXYGEN SENSOR HISTIDINE KINASE NREB"/>
    <property type="match status" value="1"/>
</dbReference>
<dbReference type="InterPro" id="IPR036890">
    <property type="entry name" value="HATPase_C_sf"/>
</dbReference>
<keyword evidence="2" id="KW-0418">Kinase</keyword>
<evidence type="ECO:0000256" key="1">
    <source>
        <dbReference type="ARBA" id="ARBA00022679"/>
    </source>
</evidence>
<keyword evidence="4" id="KW-1133">Transmembrane helix</keyword>
<feature type="transmembrane region" description="Helical" evidence="4">
    <location>
        <begin position="158"/>
        <end position="182"/>
    </location>
</feature>
<evidence type="ECO:0000313" key="7">
    <source>
        <dbReference type="Proteomes" id="UP000831775"/>
    </source>
</evidence>
<dbReference type="Gene3D" id="3.30.565.10">
    <property type="entry name" value="Histidine kinase-like ATPase, C-terminal domain"/>
    <property type="match status" value="1"/>
</dbReference>
<gene>
    <name evidence="6" type="ORF">MUN76_10335</name>
</gene>
<feature type="transmembrane region" description="Helical" evidence="4">
    <location>
        <begin position="55"/>
        <end position="74"/>
    </location>
</feature>
<dbReference type="EMBL" id="CP095043">
    <property type="protein sequence ID" value="UOQ59450.1"/>
    <property type="molecule type" value="Genomic_DNA"/>
</dbReference>
<feature type="transmembrane region" description="Helical" evidence="4">
    <location>
        <begin position="133"/>
        <end position="152"/>
    </location>
</feature>
<evidence type="ECO:0000256" key="2">
    <source>
        <dbReference type="ARBA" id="ARBA00022777"/>
    </source>
</evidence>
<organism evidence="6 7">
    <name type="scientific">Leucobacter rhizosphaerae</name>
    <dbReference type="NCBI Taxonomy" id="2932245"/>
    <lineage>
        <taxon>Bacteria</taxon>
        <taxon>Bacillati</taxon>
        <taxon>Actinomycetota</taxon>
        <taxon>Actinomycetes</taxon>
        <taxon>Micrococcales</taxon>
        <taxon>Microbacteriaceae</taxon>
        <taxon>Leucobacter</taxon>
    </lineage>
</organism>
<dbReference type="CDD" id="cd16917">
    <property type="entry name" value="HATPase_UhpB-NarQ-NarX-like"/>
    <property type="match status" value="1"/>
</dbReference>
<sequence length="759" mass="80848">MHALLAPLVADLRPREGGWASASLVESIRQVVLGMVAVWQGLMVLAAWVSEGAAAWPLIAACAGLGIVAVLAISAVPAIPVWPMPIAMVYLALHAYLSSGDLDSVLVFAACWQINFAGCAFGLTLLRPFVVPVVLAVAASVSISILVALPQWGADLPVSIIVTQTSIILALRYGLPPLFALARRTDLEERRSALAVERAEIAQRANRQIAEEARVLHDTAVNTLGAIANGGAGTADPERVRIQCARDLAVLEELRSDRAAPARDGGPLGEALAASWIPVRRTGPSDAELAAAVAAEDPRAVAGFAGAVREALTNAAKHSGAPELEVAIAVDARALTVEVRDRGVGFDPGSVQMRGLAHSVQERADEHGFSARVESTPRRGARVVLVLPFGRPADTPETDAESAVRVERTIRGMLRRAALLWAVGVTMVSVILSVSNPVNHTIFAVILVAVMAGCCVWGRLVPEASHPRWTGVLLALAPSAIFVCAALNSEFGSAQAVHWQALAPTAPFVLLLSRRDLRRTIWPATTLWVVTVAAILLLGLPLSADAMAIVVLAAVVGLGFGLVWDRFQAAVDRLCTDTAASEQRTFRANLETRAARAAQRTYLRWIDTGLEPAMRVLRDIVEARRSAQQGETRADCATEELYLRQVIQIDPQLTHLGPSVFPAMRRAHDRGIALTLRLGDQDAADRETGQAIAQEMIAVIDDSSADDRVTATLFPVSEGLQLTLVRKPERVLTAAGDLPGAGGPVMVQRMFQARPYVDV</sequence>
<keyword evidence="1" id="KW-0808">Transferase</keyword>
<feature type="transmembrane region" description="Helical" evidence="4">
    <location>
        <begin position="520"/>
        <end position="540"/>
    </location>
</feature>
<dbReference type="SUPFAM" id="SSF55874">
    <property type="entry name" value="ATPase domain of HSP90 chaperone/DNA topoisomerase II/histidine kinase"/>
    <property type="match status" value="1"/>
</dbReference>
<name>A0ABY4FT20_9MICO</name>
<feature type="transmembrane region" description="Helical" evidence="4">
    <location>
        <begin position="546"/>
        <end position="564"/>
    </location>
</feature>
<protein>
    <submittedName>
        <fullName evidence="6">ATP-binding protein</fullName>
    </submittedName>
</protein>
<feature type="transmembrane region" description="Helical" evidence="4">
    <location>
        <begin position="31"/>
        <end position="49"/>
    </location>
</feature>
<dbReference type="InterPro" id="IPR050482">
    <property type="entry name" value="Sensor_HK_TwoCompSys"/>
</dbReference>
<keyword evidence="4" id="KW-0812">Transmembrane</keyword>
<keyword evidence="6" id="KW-0547">Nucleotide-binding</keyword>
<dbReference type="GO" id="GO:0005524">
    <property type="term" value="F:ATP binding"/>
    <property type="evidence" value="ECO:0007669"/>
    <property type="project" value="UniProtKB-KW"/>
</dbReference>
<accession>A0ABY4FT20</accession>
<dbReference type="RefSeq" id="WP_244684468.1">
    <property type="nucleotide sequence ID" value="NZ_CP095043.1"/>
</dbReference>
<keyword evidence="7" id="KW-1185">Reference proteome</keyword>
<dbReference type="InterPro" id="IPR003594">
    <property type="entry name" value="HATPase_dom"/>
</dbReference>
<feature type="transmembrane region" description="Helical" evidence="4">
    <location>
        <begin position="472"/>
        <end position="491"/>
    </location>
</feature>
<keyword evidence="3" id="KW-0902">Two-component regulatory system</keyword>
<feature type="transmembrane region" description="Helical" evidence="4">
    <location>
        <begin position="441"/>
        <end position="460"/>
    </location>
</feature>
<dbReference type="SMART" id="SM00387">
    <property type="entry name" value="HATPase_c"/>
    <property type="match status" value="1"/>
</dbReference>
<dbReference type="Proteomes" id="UP000831775">
    <property type="component" value="Chromosome"/>
</dbReference>
<keyword evidence="6" id="KW-0067">ATP-binding</keyword>
<evidence type="ECO:0000256" key="3">
    <source>
        <dbReference type="ARBA" id="ARBA00023012"/>
    </source>
</evidence>
<proteinExistence type="predicted"/>
<keyword evidence="4" id="KW-0472">Membrane</keyword>
<reference evidence="6 7" key="1">
    <citation type="submission" date="2022-04" db="EMBL/GenBank/DDBJ databases">
        <title>Leucobacter sp. isolated from rhizosphere of onion.</title>
        <authorList>
            <person name="Won M."/>
            <person name="Lee C.-M."/>
            <person name="Woen H.-Y."/>
            <person name="Kwon S.-W."/>
        </authorList>
    </citation>
    <scope>NUCLEOTIDE SEQUENCE [LARGE SCALE GENOMIC DNA]</scope>
    <source>
        <strain evidence="6 7">H25R-14</strain>
    </source>
</reference>
<evidence type="ECO:0000259" key="5">
    <source>
        <dbReference type="SMART" id="SM00387"/>
    </source>
</evidence>
<evidence type="ECO:0000256" key="4">
    <source>
        <dbReference type="SAM" id="Phobius"/>
    </source>
</evidence>
<feature type="transmembrane region" description="Helical" evidence="4">
    <location>
        <begin position="497"/>
        <end position="513"/>
    </location>
</feature>
<feature type="transmembrane region" description="Helical" evidence="4">
    <location>
        <begin position="418"/>
        <end position="435"/>
    </location>
</feature>
<evidence type="ECO:0000313" key="6">
    <source>
        <dbReference type="EMBL" id="UOQ59450.1"/>
    </source>
</evidence>